<dbReference type="Proteomes" id="UP000036513">
    <property type="component" value="Unassembled WGS sequence"/>
</dbReference>
<evidence type="ECO:0000256" key="4">
    <source>
        <dbReference type="RuleBase" id="RU003345"/>
    </source>
</evidence>
<dbReference type="PATRIC" id="fig|37916.4.peg.6195"/>
<feature type="active site" evidence="3">
    <location>
        <position position="271"/>
    </location>
</feature>
<sequence length="497" mass="51905">MQETATVPTDNGSSAAAGGPDHRMLIGGRLVETAQTFPSLNPATGEVVGLAPDASVADAEAAVAAARHAFDDTDWSTNVDLRIHCLEQLHRALLEHREELAALTIAEVGATEALCQGAQLDQPIAIVKYYADLLKTYPLSEDLGLIESRGMQHHRWVEKEAAGVVAAIIAYNYPNQLALAKLGPALAAGCTVVLKSAPDTPLITLALGELIAEHTDIPAGVVNVLSGADPAVGAALTSSPDVDMVTFTGSTPTGRAIMAAASQTLKKVFLELGGKSAAIVLDDADFSTAALFSAFSMVTHAGQGCALTSRLLVPAAHKDEIVELIKNNFGLVRLGNPADPSVYMGPLISAKQRDKVDGMVQRAVAAGATLVTGGEKVDPGYFYTPTLLADVDPDSEIAQEEVFGPVLVVISYADDDDAVRIANNSIYGLSGAVFGSQDRALAVARRIRTGTFSINGGNYFSPDTPFGGYKQSGIGREMGTAGLEEFLESKTFATVVQ</sequence>
<evidence type="ECO:0000313" key="7">
    <source>
        <dbReference type="EMBL" id="KMO68640.1"/>
    </source>
</evidence>
<dbReference type="SMR" id="A0A0J6VCF8"/>
<feature type="compositionally biased region" description="Polar residues" evidence="5">
    <location>
        <begin position="1"/>
        <end position="14"/>
    </location>
</feature>
<evidence type="ECO:0000256" key="5">
    <source>
        <dbReference type="SAM" id="MobiDB-lite"/>
    </source>
</evidence>
<protein>
    <submittedName>
        <fullName evidence="7">Putative aldehyde dehydrogenase</fullName>
        <ecNumber evidence="7">1.2.1.3</ecNumber>
    </submittedName>
</protein>
<feature type="domain" description="Aldehyde dehydrogenase" evidence="6">
    <location>
        <begin position="34"/>
        <end position="491"/>
    </location>
</feature>
<dbReference type="AlphaFoldDB" id="A0A0J6VCF8"/>
<keyword evidence="8" id="KW-1185">Reference proteome</keyword>
<dbReference type="RefSeq" id="WP_048473253.1">
    <property type="nucleotide sequence ID" value="NZ_JYNL01000068.1"/>
</dbReference>
<dbReference type="SUPFAM" id="SSF53720">
    <property type="entry name" value="ALDH-like"/>
    <property type="match status" value="1"/>
</dbReference>
<dbReference type="InterPro" id="IPR016163">
    <property type="entry name" value="Ald_DH_C"/>
</dbReference>
<comment type="caution">
    <text evidence="7">The sequence shown here is derived from an EMBL/GenBank/DDBJ whole genome shotgun (WGS) entry which is preliminary data.</text>
</comment>
<evidence type="ECO:0000256" key="1">
    <source>
        <dbReference type="ARBA" id="ARBA00009986"/>
    </source>
</evidence>
<gene>
    <name evidence="7" type="ORF">MCHLDSM_06173</name>
</gene>
<organism evidence="7 8">
    <name type="scientific">Mycolicibacterium chlorophenolicum</name>
    <dbReference type="NCBI Taxonomy" id="37916"/>
    <lineage>
        <taxon>Bacteria</taxon>
        <taxon>Bacillati</taxon>
        <taxon>Actinomycetota</taxon>
        <taxon>Actinomycetes</taxon>
        <taxon>Mycobacteriales</taxon>
        <taxon>Mycobacteriaceae</taxon>
        <taxon>Mycolicibacterium</taxon>
    </lineage>
</organism>
<evidence type="ECO:0000313" key="8">
    <source>
        <dbReference type="Proteomes" id="UP000036513"/>
    </source>
</evidence>
<dbReference type="PROSITE" id="PS00687">
    <property type="entry name" value="ALDEHYDE_DEHYDR_GLU"/>
    <property type="match status" value="1"/>
</dbReference>
<dbReference type="InterPro" id="IPR029510">
    <property type="entry name" value="Ald_DH_CS_GLU"/>
</dbReference>
<evidence type="ECO:0000259" key="6">
    <source>
        <dbReference type="Pfam" id="PF00171"/>
    </source>
</evidence>
<dbReference type="InterPro" id="IPR015590">
    <property type="entry name" value="Aldehyde_DH_dom"/>
</dbReference>
<reference evidence="7 8" key="1">
    <citation type="journal article" date="2015" name="Genome Biol. Evol.">
        <title>Characterization of Three Mycobacterium spp. with Potential Use in Bioremediation by Genome Sequencing and Comparative Genomics.</title>
        <authorList>
            <person name="Das S."/>
            <person name="Pettersson B.M."/>
            <person name="Behra P.R."/>
            <person name="Ramesh M."/>
            <person name="Dasgupta S."/>
            <person name="Bhattacharya A."/>
            <person name="Kirsebom L.A."/>
        </authorList>
    </citation>
    <scope>NUCLEOTIDE SEQUENCE [LARGE SCALE GENOMIC DNA]</scope>
    <source>
        <strain evidence="7 8">DSM 43826</strain>
    </source>
</reference>
<name>A0A0J6VCF8_9MYCO</name>
<dbReference type="CDD" id="cd07089">
    <property type="entry name" value="ALDH_CddD-AldA-like"/>
    <property type="match status" value="1"/>
</dbReference>
<dbReference type="InterPro" id="IPR016162">
    <property type="entry name" value="Ald_DH_N"/>
</dbReference>
<dbReference type="Pfam" id="PF00171">
    <property type="entry name" value="Aldedh"/>
    <property type="match status" value="1"/>
</dbReference>
<dbReference type="EMBL" id="JYNL01000068">
    <property type="protein sequence ID" value="KMO68640.1"/>
    <property type="molecule type" value="Genomic_DNA"/>
</dbReference>
<dbReference type="FunFam" id="3.40.605.10:FF:000007">
    <property type="entry name" value="NAD/NADP-dependent betaine aldehyde dehydrogenase"/>
    <property type="match status" value="1"/>
</dbReference>
<dbReference type="EC" id="1.2.1.3" evidence="7"/>
<accession>A0A0J6VCF8</accession>
<evidence type="ECO:0000256" key="3">
    <source>
        <dbReference type="PROSITE-ProRule" id="PRU10007"/>
    </source>
</evidence>
<dbReference type="STRING" id="37916.MCHLDSM_06173"/>
<dbReference type="PANTHER" id="PTHR42804">
    <property type="entry name" value="ALDEHYDE DEHYDROGENASE"/>
    <property type="match status" value="1"/>
</dbReference>
<comment type="similarity">
    <text evidence="1 4">Belongs to the aldehyde dehydrogenase family.</text>
</comment>
<dbReference type="Gene3D" id="3.40.605.10">
    <property type="entry name" value="Aldehyde Dehydrogenase, Chain A, domain 1"/>
    <property type="match status" value="1"/>
</dbReference>
<dbReference type="InterPro" id="IPR016161">
    <property type="entry name" value="Ald_DH/histidinol_DH"/>
</dbReference>
<keyword evidence="2 4" id="KW-0560">Oxidoreductase</keyword>
<dbReference type="FunFam" id="3.40.605.10:FF:000026">
    <property type="entry name" value="Aldehyde dehydrogenase, putative"/>
    <property type="match status" value="1"/>
</dbReference>
<evidence type="ECO:0000256" key="2">
    <source>
        <dbReference type="ARBA" id="ARBA00023002"/>
    </source>
</evidence>
<dbReference type="GO" id="GO:0004029">
    <property type="term" value="F:aldehyde dehydrogenase (NAD+) activity"/>
    <property type="evidence" value="ECO:0007669"/>
    <property type="project" value="UniProtKB-EC"/>
</dbReference>
<proteinExistence type="inferred from homology"/>
<feature type="region of interest" description="Disordered" evidence="5">
    <location>
        <begin position="1"/>
        <end position="20"/>
    </location>
</feature>
<dbReference type="PANTHER" id="PTHR42804:SF1">
    <property type="entry name" value="ALDEHYDE DEHYDROGENASE-RELATED"/>
    <property type="match status" value="1"/>
</dbReference>
<dbReference type="Gene3D" id="3.40.309.10">
    <property type="entry name" value="Aldehyde Dehydrogenase, Chain A, domain 2"/>
    <property type="match status" value="1"/>
</dbReference>